<dbReference type="Pfam" id="PF17919">
    <property type="entry name" value="RT_RNaseH_2"/>
    <property type="match status" value="1"/>
</dbReference>
<comment type="caution">
    <text evidence="4">The sequence shown here is derived from an EMBL/GenBank/DDBJ whole genome shotgun (WGS) entry which is preliminary data.</text>
</comment>
<keyword evidence="5" id="KW-1185">Reference proteome</keyword>
<dbReference type="CDD" id="cd01647">
    <property type="entry name" value="RT_LTR"/>
    <property type="match status" value="1"/>
</dbReference>
<dbReference type="AlphaFoldDB" id="A0A371GEQ1"/>
<keyword evidence="1" id="KW-0732">Signal</keyword>
<feature type="domain" description="Reverse transcriptase" evidence="2">
    <location>
        <begin position="67"/>
        <end position="215"/>
    </location>
</feature>
<dbReference type="InterPro" id="IPR000477">
    <property type="entry name" value="RT_dom"/>
</dbReference>
<reference evidence="4" key="1">
    <citation type="submission" date="2018-05" db="EMBL/GenBank/DDBJ databases">
        <title>Draft genome of Mucuna pruriens seed.</title>
        <authorList>
            <person name="Nnadi N.E."/>
            <person name="Vos R."/>
            <person name="Hasami M.H."/>
            <person name="Devisetty U.K."/>
            <person name="Aguiy J.C."/>
        </authorList>
    </citation>
    <scope>NUCLEOTIDE SEQUENCE [LARGE SCALE GENOMIC DNA]</scope>
    <source>
        <strain evidence="4">JCA_2017</strain>
    </source>
</reference>
<gene>
    <name evidence="4" type="ORF">CR513_29289</name>
</gene>
<dbReference type="EMBL" id="QJKJ01005780">
    <property type="protein sequence ID" value="RDX89035.1"/>
    <property type="molecule type" value="Genomic_DNA"/>
</dbReference>
<dbReference type="PANTHER" id="PTHR24559">
    <property type="entry name" value="TRANSPOSON TY3-I GAG-POL POLYPROTEIN"/>
    <property type="match status" value="1"/>
</dbReference>
<accession>A0A371GEQ1</accession>
<evidence type="ECO:0000256" key="1">
    <source>
        <dbReference type="SAM" id="SignalP"/>
    </source>
</evidence>
<dbReference type="InterPro" id="IPR041577">
    <property type="entry name" value="RT_RNaseH_2"/>
</dbReference>
<sequence>MPRSFVTLLGLSSSYHLVLGTGPISVEPYKMTTLELVELNKQLKELLEKQFMRASVSPCKASVLLVKKDWSMRFYVDYRQLNKVTIKNRYALPTINGLMDQLVRICVFYKIDLRSRYHQIHIKSEDILKIAFRTCYGHYEYMVMSFGVTNAPSVFMGYMNKIFNPYLNSFIVVFIDDILVYSKTREEHAKHLRVVLQVLKDKQLYAKMLKCDFLARGGEFPMSYYILRRNHYGSSKIEIIVEWEIPRSILEIWSFLRLVGYYKRFIEGFSELALPLTWLTHKDLKKRLAQTLVLVLPNPREPIVVYCDASKMGLGRVLMKGGRVVIYATRQLKTHEKNYPIDDLELAVVVFK</sequence>
<feature type="chain" id="PRO_5016935065" description="Retrovirus-related Pol polyprotein from transposon 17.6" evidence="1">
    <location>
        <begin position="21"/>
        <end position="352"/>
    </location>
</feature>
<dbReference type="Gene3D" id="3.10.10.10">
    <property type="entry name" value="HIV Type 1 Reverse Transcriptase, subunit A, domain 1"/>
    <property type="match status" value="1"/>
</dbReference>
<dbReference type="OrthoDB" id="1701144at2759"/>
<evidence type="ECO:0000259" key="2">
    <source>
        <dbReference type="Pfam" id="PF00078"/>
    </source>
</evidence>
<dbReference type="Gene3D" id="3.30.70.270">
    <property type="match status" value="2"/>
</dbReference>
<feature type="signal peptide" evidence="1">
    <location>
        <begin position="1"/>
        <end position="20"/>
    </location>
</feature>
<evidence type="ECO:0000259" key="3">
    <source>
        <dbReference type="Pfam" id="PF17919"/>
    </source>
</evidence>
<evidence type="ECO:0000313" key="4">
    <source>
        <dbReference type="EMBL" id="RDX89035.1"/>
    </source>
</evidence>
<dbReference type="Pfam" id="PF00078">
    <property type="entry name" value="RVT_1"/>
    <property type="match status" value="1"/>
</dbReference>
<dbReference type="InterPro" id="IPR053134">
    <property type="entry name" value="RNA-dir_DNA_polymerase"/>
</dbReference>
<dbReference type="Proteomes" id="UP000257109">
    <property type="component" value="Unassembled WGS sequence"/>
</dbReference>
<evidence type="ECO:0008006" key="6">
    <source>
        <dbReference type="Google" id="ProtNLM"/>
    </source>
</evidence>
<feature type="non-terminal residue" evidence="4">
    <location>
        <position position="1"/>
    </location>
</feature>
<organism evidence="4 5">
    <name type="scientific">Mucuna pruriens</name>
    <name type="common">Velvet bean</name>
    <name type="synonym">Dolichos pruriens</name>
    <dbReference type="NCBI Taxonomy" id="157652"/>
    <lineage>
        <taxon>Eukaryota</taxon>
        <taxon>Viridiplantae</taxon>
        <taxon>Streptophyta</taxon>
        <taxon>Embryophyta</taxon>
        <taxon>Tracheophyta</taxon>
        <taxon>Spermatophyta</taxon>
        <taxon>Magnoliopsida</taxon>
        <taxon>eudicotyledons</taxon>
        <taxon>Gunneridae</taxon>
        <taxon>Pentapetalae</taxon>
        <taxon>rosids</taxon>
        <taxon>fabids</taxon>
        <taxon>Fabales</taxon>
        <taxon>Fabaceae</taxon>
        <taxon>Papilionoideae</taxon>
        <taxon>50 kb inversion clade</taxon>
        <taxon>NPAAA clade</taxon>
        <taxon>indigoferoid/millettioid clade</taxon>
        <taxon>Phaseoleae</taxon>
        <taxon>Mucuna</taxon>
    </lineage>
</organism>
<name>A0A371GEQ1_MUCPR</name>
<feature type="domain" description="Reverse transcriptase/retrotransposon-derived protein RNase H-like" evidence="3">
    <location>
        <begin position="282"/>
        <end position="351"/>
    </location>
</feature>
<dbReference type="SUPFAM" id="SSF56672">
    <property type="entry name" value="DNA/RNA polymerases"/>
    <property type="match status" value="1"/>
</dbReference>
<evidence type="ECO:0000313" key="5">
    <source>
        <dbReference type="Proteomes" id="UP000257109"/>
    </source>
</evidence>
<dbReference type="PANTHER" id="PTHR24559:SF444">
    <property type="entry name" value="REVERSE TRANSCRIPTASE DOMAIN-CONTAINING PROTEIN"/>
    <property type="match status" value="1"/>
</dbReference>
<protein>
    <recommendedName>
        <fullName evidence="6">Retrovirus-related Pol polyprotein from transposon 17.6</fullName>
    </recommendedName>
</protein>
<dbReference type="InterPro" id="IPR043502">
    <property type="entry name" value="DNA/RNA_pol_sf"/>
</dbReference>
<proteinExistence type="predicted"/>
<dbReference type="InterPro" id="IPR043128">
    <property type="entry name" value="Rev_trsase/Diguanyl_cyclase"/>
</dbReference>